<gene>
    <name evidence="1" type="ORF">QNI16_15710</name>
</gene>
<dbReference type="InterPro" id="IPR041662">
    <property type="entry name" value="SusD-like_2"/>
</dbReference>
<dbReference type="SUPFAM" id="SSF48452">
    <property type="entry name" value="TPR-like"/>
    <property type="match status" value="1"/>
</dbReference>
<organism evidence="1 2">
    <name type="scientific">Xanthocytophaga flava</name>
    <dbReference type="NCBI Taxonomy" id="3048013"/>
    <lineage>
        <taxon>Bacteria</taxon>
        <taxon>Pseudomonadati</taxon>
        <taxon>Bacteroidota</taxon>
        <taxon>Cytophagia</taxon>
        <taxon>Cytophagales</taxon>
        <taxon>Rhodocytophagaceae</taxon>
        <taxon>Xanthocytophaga</taxon>
    </lineage>
</organism>
<reference evidence="1" key="1">
    <citation type="submission" date="2023-05" db="EMBL/GenBank/DDBJ databases">
        <authorList>
            <person name="Zhang X."/>
        </authorList>
    </citation>
    <scope>NUCLEOTIDE SEQUENCE</scope>
    <source>
        <strain evidence="1">YF14B1</strain>
    </source>
</reference>
<keyword evidence="1" id="KW-0449">Lipoprotein</keyword>
<protein>
    <submittedName>
        <fullName evidence="1">SusD/RagB family nutrient-binding outer membrane lipoprotein</fullName>
    </submittedName>
</protein>
<dbReference type="PROSITE" id="PS51257">
    <property type="entry name" value="PROKAR_LIPOPROTEIN"/>
    <property type="match status" value="1"/>
</dbReference>
<dbReference type="Proteomes" id="UP001241110">
    <property type="component" value="Unassembled WGS sequence"/>
</dbReference>
<proteinExistence type="predicted"/>
<dbReference type="EMBL" id="JASJOS010000006">
    <property type="protein sequence ID" value="MDJ1481947.1"/>
    <property type="molecule type" value="Genomic_DNA"/>
</dbReference>
<evidence type="ECO:0000313" key="1">
    <source>
        <dbReference type="EMBL" id="MDJ1481947.1"/>
    </source>
</evidence>
<evidence type="ECO:0000313" key="2">
    <source>
        <dbReference type="Proteomes" id="UP001241110"/>
    </source>
</evidence>
<dbReference type="AlphaFoldDB" id="A0AAE3QM98"/>
<dbReference type="RefSeq" id="WP_313980420.1">
    <property type="nucleotide sequence ID" value="NZ_JASJOS010000006.1"/>
</dbReference>
<dbReference type="Gene3D" id="1.25.40.390">
    <property type="match status" value="1"/>
</dbReference>
<sequence length="517" mass="56854">MHTLFIKISKIPGIVRVLSVLILSVLTLVSCESGFDQLNINKTNPTAINPVFSLNNAVINSSFNQSSILYEMGIVQQLVTPNSGFVTGANFNQDNRDQTNGNWVKFFQSAIRHTQDVLNQKATLENRPNLIQMARILQAYNFMVLTDTYGDIPYSEAGKGYSELILYPKYDTQQSIYTDIIKELNEASTALDASKPIESADVLYGGNVTQWKKFANSLLLRAGMRLVKADAALAMQTAVKAIEGGLIDANADNAIIRHDANYTNPIGVTLNSTEAANLYLTAPFVNQLKSTNDPRLRAIAVRYVGAKSGPEQKAAIASTDPAVQVGMPIGYDNATIGTKVTELNLASFYDFSQVDRTRMAKILAPTFLVTASQTQLLLAEAVQRGWTTGDVAELYNKGVRLHMEQMALFDANSTVTTQQADAYLNANPFDASKALEQINTQYWISSFLNGPETWANFRRSGFPALTPNPYPGKTIKGNFINRLTYPNSEISVNKTNVDAAIARQGADDLDSKVWWDK</sequence>
<accession>A0AAE3QM98</accession>
<comment type="caution">
    <text evidence="1">The sequence shown here is derived from an EMBL/GenBank/DDBJ whole genome shotgun (WGS) entry which is preliminary data.</text>
</comment>
<name>A0AAE3QM98_9BACT</name>
<dbReference type="Pfam" id="PF12771">
    <property type="entry name" value="SusD-like_2"/>
    <property type="match status" value="1"/>
</dbReference>
<dbReference type="InterPro" id="IPR011990">
    <property type="entry name" value="TPR-like_helical_dom_sf"/>
</dbReference>